<reference evidence="1 2" key="1">
    <citation type="submission" date="2023-02" db="EMBL/GenBank/DDBJ databases">
        <title>LHISI_Scaffold_Assembly.</title>
        <authorList>
            <person name="Stuart O.P."/>
            <person name="Cleave R."/>
            <person name="Magrath M.J.L."/>
            <person name="Mikheyev A.S."/>
        </authorList>
    </citation>
    <scope>NUCLEOTIDE SEQUENCE [LARGE SCALE GENOMIC DNA]</scope>
    <source>
        <strain evidence="1">Daus_M_001</strain>
        <tissue evidence="1">Leg muscle</tissue>
    </source>
</reference>
<accession>A0ABQ9H7F5</accession>
<protein>
    <submittedName>
        <fullName evidence="1">Uncharacterized protein</fullName>
    </submittedName>
</protein>
<comment type="caution">
    <text evidence="1">The sequence shown here is derived from an EMBL/GenBank/DDBJ whole genome shotgun (WGS) entry which is preliminary data.</text>
</comment>
<proteinExistence type="predicted"/>
<organism evidence="1 2">
    <name type="scientific">Dryococelus australis</name>
    <dbReference type="NCBI Taxonomy" id="614101"/>
    <lineage>
        <taxon>Eukaryota</taxon>
        <taxon>Metazoa</taxon>
        <taxon>Ecdysozoa</taxon>
        <taxon>Arthropoda</taxon>
        <taxon>Hexapoda</taxon>
        <taxon>Insecta</taxon>
        <taxon>Pterygota</taxon>
        <taxon>Neoptera</taxon>
        <taxon>Polyneoptera</taxon>
        <taxon>Phasmatodea</taxon>
        <taxon>Verophasmatodea</taxon>
        <taxon>Anareolatae</taxon>
        <taxon>Phasmatidae</taxon>
        <taxon>Eurycanthinae</taxon>
        <taxon>Dryococelus</taxon>
    </lineage>
</organism>
<keyword evidence="2" id="KW-1185">Reference proteome</keyword>
<evidence type="ECO:0000313" key="1">
    <source>
        <dbReference type="EMBL" id="KAJ8880232.1"/>
    </source>
</evidence>
<name>A0ABQ9H7F5_9NEOP</name>
<sequence length="28" mass="3618">MKITFYIRVWWDHSCTYQLPKTRTFHMQ</sequence>
<dbReference type="EMBL" id="JARBHB010000006">
    <property type="protein sequence ID" value="KAJ8880232.1"/>
    <property type="molecule type" value="Genomic_DNA"/>
</dbReference>
<evidence type="ECO:0000313" key="2">
    <source>
        <dbReference type="Proteomes" id="UP001159363"/>
    </source>
</evidence>
<dbReference type="Proteomes" id="UP001159363">
    <property type="component" value="Chromosome 5"/>
</dbReference>
<gene>
    <name evidence="1" type="ORF">PR048_016698</name>
</gene>